<gene>
    <name evidence="12" type="ORF">GN331_15055</name>
</gene>
<reference evidence="12 13" key="1">
    <citation type="submission" date="2019-12" db="EMBL/GenBank/DDBJ databases">
        <authorList>
            <person name="Xu J."/>
        </authorList>
    </citation>
    <scope>NUCLEOTIDE SEQUENCE [LARGE SCALE GENOMIC DNA]</scope>
    <source>
        <strain evidence="12 13">HX-5-24</strain>
    </source>
</reference>
<evidence type="ECO:0000313" key="12">
    <source>
        <dbReference type="EMBL" id="MUV15522.1"/>
    </source>
</evidence>
<dbReference type="AlphaFoldDB" id="A0A7C9M5L1"/>
<dbReference type="InterPro" id="IPR012902">
    <property type="entry name" value="N_methyl_site"/>
</dbReference>
<comment type="subcellular location">
    <subcellularLocation>
        <location evidence="1">Cell inner membrane</location>
        <topology evidence="1">Single-pass membrane protein</topology>
    </subcellularLocation>
</comment>
<name>A0A7C9M5L1_9GAMM</name>
<dbReference type="GO" id="GO:0005886">
    <property type="term" value="C:plasma membrane"/>
    <property type="evidence" value="ECO:0007669"/>
    <property type="project" value="UniProtKB-SubCell"/>
</dbReference>
<accession>A0A7C9M5L1</accession>
<dbReference type="EMBL" id="WOXT01000005">
    <property type="protein sequence ID" value="MUV15522.1"/>
    <property type="molecule type" value="Genomic_DNA"/>
</dbReference>
<protein>
    <recommendedName>
        <fullName evidence="2">Type II secretion system protein H</fullName>
    </recommendedName>
    <alternativeName>
        <fullName evidence="10">General secretion pathway protein H</fullName>
    </alternativeName>
</protein>
<dbReference type="GO" id="GO:0015627">
    <property type="term" value="C:type II protein secretion system complex"/>
    <property type="evidence" value="ECO:0007669"/>
    <property type="project" value="InterPro"/>
</dbReference>
<dbReference type="Proteomes" id="UP000479692">
    <property type="component" value="Unassembled WGS sequence"/>
</dbReference>
<proteinExistence type="inferred from homology"/>
<evidence type="ECO:0000256" key="4">
    <source>
        <dbReference type="ARBA" id="ARBA00022481"/>
    </source>
</evidence>
<evidence type="ECO:0000256" key="8">
    <source>
        <dbReference type="ARBA" id="ARBA00023136"/>
    </source>
</evidence>
<keyword evidence="6" id="KW-0812">Transmembrane</keyword>
<evidence type="ECO:0000256" key="7">
    <source>
        <dbReference type="ARBA" id="ARBA00022989"/>
    </source>
</evidence>
<organism evidence="12 13">
    <name type="scientific">Noviluteimonas gilva</name>
    <dbReference type="NCBI Taxonomy" id="2682097"/>
    <lineage>
        <taxon>Bacteria</taxon>
        <taxon>Pseudomonadati</taxon>
        <taxon>Pseudomonadota</taxon>
        <taxon>Gammaproteobacteria</taxon>
        <taxon>Lysobacterales</taxon>
        <taxon>Lysobacteraceae</taxon>
        <taxon>Noviluteimonas</taxon>
    </lineage>
</organism>
<evidence type="ECO:0000256" key="5">
    <source>
        <dbReference type="ARBA" id="ARBA00022519"/>
    </source>
</evidence>
<dbReference type="InterPro" id="IPR045584">
    <property type="entry name" value="Pilin-like"/>
</dbReference>
<dbReference type="GO" id="GO:0015628">
    <property type="term" value="P:protein secretion by the type II secretion system"/>
    <property type="evidence" value="ECO:0007669"/>
    <property type="project" value="InterPro"/>
</dbReference>
<keyword evidence="3" id="KW-1003">Cell membrane</keyword>
<dbReference type="PROSITE" id="PS00409">
    <property type="entry name" value="PROKAR_NTER_METHYL"/>
    <property type="match status" value="1"/>
</dbReference>
<comment type="caution">
    <text evidence="12">The sequence shown here is derived from an EMBL/GenBank/DDBJ whole genome shotgun (WGS) entry which is preliminary data.</text>
</comment>
<evidence type="ECO:0000256" key="10">
    <source>
        <dbReference type="ARBA" id="ARBA00030775"/>
    </source>
</evidence>
<evidence type="ECO:0000313" key="13">
    <source>
        <dbReference type="Proteomes" id="UP000479692"/>
    </source>
</evidence>
<evidence type="ECO:0000256" key="1">
    <source>
        <dbReference type="ARBA" id="ARBA00004377"/>
    </source>
</evidence>
<keyword evidence="4" id="KW-0488">Methylation</keyword>
<dbReference type="SUPFAM" id="SSF54523">
    <property type="entry name" value="Pili subunits"/>
    <property type="match status" value="1"/>
</dbReference>
<evidence type="ECO:0000256" key="6">
    <source>
        <dbReference type="ARBA" id="ARBA00022692"/>
    </source>
</evidence>
<keyword evidence="7" id="KW-1133">Transmembrane helix</keyword>
<dbReference type="InterPro" id="IPR022346">
    <property type="entry name" value="T2SS_GspH"/>
</dbReference>
<evidence type="ECO:0000256" key="3">
    <source>
        <dbReference type="ARBA" id="ARBA00022475"/>
    </source>
</evidence>
<comment type="similarity">
    <text evidence="9">Belongs to the GSP H family.</text>
</comment>
<dbReference type="Pfam" id="PF12019">
    <property type="entry name" value="GspH"/>
    <property type="match status" value="1"/>
</dbReference>
<evidence type="ECO:0000259" key="11">
    <source>
        <dbReference type="Pfam" id="PF12019"/>
    </source>
</evidence>
<keyword evidence="13" id="KW-1185">Reference proteome</keyword>
<sequence length="227" mass="23594">MKPEALARGYLMLGRELRGRWSQCVRRSIGRPGCEVFDMRALPAEFNGGRRVRGVTLIEASIVVAAVATLAALAVPRLGAAREAARSNAAHQALLASLMVAPTHAASTGAEVVVCPGTPTGCAGTHDWSGGWIVFADRDGDRVRDPASETLIHRAGPAGGRAHLRTTAGRTRLVFQPDGSASGSNVTFTLCDGRGPQRAVALVMNNTGALRATTATAAQAQACMAPM</sequence>
<feature type="domain" description="General secretion pathway GspH" evidence="11">
    <location>
        <begin position="92"/>
        <end position="208"/>
    </location>
</feature>
<keyword evidence="5" id="KW-0997">Cell inner membrane</keyword>
<evidence type="ECO:0000256" key="2">
    <source>
        <dbReference type="ARBA" id="ARBA00021549"/>
    </source>
</evidence>
<keyword evidence="8" id="KW-0472">Membrane</keyword>
<evidence type="ECO:0000256" key="9">
    <source>
        <dbReference type="ARBA" id="ARBA00025772"/>
    </source>
</evidence>
<dbReference type="Gene3D" id="3.55.40.10">
    <property type="entry name" value="minor pseudopilin epsh domain"/>
    <property type="match status" value="1"/>
</dbReference>